<dbReference type="Proteomes" id="UP000297703">
    <property type="component" value="Unassembled WGS sequence"/>
</dbReference>
<dbReference type="EMBL" id="QXTE01000091">
    <property type="protein sequence ID" value="TFK06930.1"/>
    <property type="molecule type" value="Genomic_DNA"/>
</dbReference>
<dbReference type="AlphaFoldDB" id="A0A4D9EL15"/>
<sequence length="146" mass="15723">MFVIRTKPLTDLRLGTIHSKKRGCSQRVGAELHIPAFHTMAPWMGAKFTVTLTVKGLNAYGCVYLRGSVFPLTSKLKGPWDVCGREQFGSACNNPSAKKSPLRAAAAIHTIGSGDGLHELVETNQATRTRKKIAGICMTLSGSVII</sequence>
<name>A0A4D9EL15_9SAUR</name>
<organism evidence="1 2">
    <name type="scientific">Platysternon megacephalum</name>
    <name type="common">big-headed turtle</name>
    <dbReference type="NCBI Taxonomy" id="55544"/>
    <lineage>
        <taxon>Eukaryota</taxon>
        <taxon>Metazoa</taxon>
        <taxon>Chordata</taxon>
        <taxon>Craniata</taxon>
        <taxon>Vertebrata</taxon>
        <taxon>Euteleostomi</taxon>
        <taxon>Archelosauria</taxon>
        <taxon>Testudinata</taxon>
        <taxon>Testudines</taxon>
        <taxon>Cryptodira</taxon>
        <taxon>Durocryptodira</taxon>
        <taxon>Testudinoidea</taxon>
        <taxon>Platysternidae</taxon>
        <taxon>Platysternon</taxon>
    </lineage>
</organism>
<protein>
    <submittedName>
        <fullName evidence="1">Islet amyloid polypeptide</fullName>
    </submittedName>
</protein>
<proteinExistence type="predicted"/>
<evidence type="ECO:0000313" key="1">
    <source>
        <dbReference type="EMBL" id="TFK06930.1"/>
    </source>
</evidence>
<evidence type="ECO:0000313" key="2">
    <source>
        <dbReference type="Proteomes" id="UP000297703"/>
    </source>
</evidence>
<gene>
    <name evidence="1" type="ORF">DR999_PMT10278</name>
</gene>
<reference evidence="1 2" key="1">
    <citation type="submission" date="2019-04" db="EMBL/GenBank/DDBJ databases">
        <title>Draft genome of the big-headed turtle Platysternon megacephalum.</title>
        <authorList>
            <person name="Gong S."/>
        </authorList>
    </citation>
    <scope>NUCLEOTIDE SEQUENCE [LARGE SCALE GENOMIC DNA]</scope>
    <source>
        <strain evidence="1">DO16091913</strain>
        <tissue evidence="1">Muscle</tissue>
    </source>
</reference>
<accession>A0A4D9EL15</accession>
<comment type="caution">
    <text evidence="1">The sequence shown here is derived from an EMBL/GenBank/DDBJ whole genome shotgun (WGS) entry which is preliminary data.</text>
</comment>
<keyword evidence="2" id="KW-1185">Reference proteome</keyword>
<reference evidence="1 2" key="2">
    <citation type="submission" date="2019-04" db="EMBL/GenBank/DDBJ databases">
        <title>The genome sequence of big-headed turtle.</title>
        <authorList>
            <person name="Gong S."/>
        </authorList>
    </citation>
    <scope>NUCLEOTIDE SEQUENCE [LARGE SCALE GENOMIC DNA]</scope>
    <source>
        <strain evidence="1">DO16091913</strain>
        <tissue evidence="1">Muscle</tissue>
    </source>
</reference>